<dbReference type="SUPFAM" id="SSF46785">
    <property type="entry name" value="Winged helix' DNA-binding domain"/>
    <property type="match status" value="1"/>
</dbReference>
<dbReference type="InterPro" id="IPR058163">
    <property type="entry name" value="LysR-type_TF_proteobact-type"/>
</dbReference>
<accession>A0ABU5DXN9</accession>
<dbReference type="PANTHER" id="PTHR30537:SF26">
    <property type="entry name" value="GLYCINE CLEAVAGE SYSTEM TRANSCRIPTIONAL ACTIVATOR"/>
    <property type="match status" value="1"/>
</dbReference>
<dbReference type="Gene3D" id="1.10.10.10">
    <property type="entry name" value="Winged helix-like DNA-binding domain superfamily/Winged helix DNA-binding domain"/>
    <property type="match status" value="1"/>
</dbReference>
<comment type="similarity">
    <text evidence="1">Belongs to the LysR transcriptional regulatory family.</text>
</comment>
<dbReference type="Pfam" id="PF00126">
    <property type="entry name" value="HTH_1"/>
    <property type="match status" value="1"/>
</dbReference>
<dbReference type="PANTHER" id="PTHR30537">
    <property type="entry name" value="HTH-TYPE TRANSCRIPTIONAL REGULATOR"/>
    <property type="match status" value="1"/>
</dbReference>
<gene>
    <name evidence="7" type="ORF">SMD31_09125</name>
</gene>
<name>A0ABU5DXN9_9PROT</name>
<proteinExistence type="inferred from homology"/>
<evidence type="ECO:0000313" key="8">
    <source>
        <dbReference type="Proteomes" id="UP001271769"/>
    </source>
</evidence>
<dbReference type="SUPFAM" id="SSF53850">
    <property type="entry name" value="Periplasmic binding protein-like II"/>
    <property type="match status" value="1"/>
</dbReference>
<evidence type="ECO:0000259" key="6">
    <source>
        <dbReference type="PROSITE" id="PS50931"/>
    </source>
</evidence>
<comment type="caution">
    <text evidence="7">The sequence shown here is derived from an EMBL/GenBank/DDBJ whole genome shotgun (WGS) entry which is preliminary data.</text>
</comment>
<dbReference type="RefSeq" id="WP_320500502.1">
    <property type="nucleotide sequence ID" value="NZ_JAXCLX010000001.1"/>
</dbReference>
<dbReference type="PROSITE" id="PS50931">
    <property type="entry name" value="HTH_LYSR"/>
    <property type="match status" value="1"/>
</dbReference>
<evidence type="ECO:0000256" key="1">
    <source>
        <dbReference type="ARBA" id="ARBA00009437"/>
    </source>
</evidence>
<feature type="domain" description="HTH lysR-type" evidence="6">
    <location>
        <begin position="8"/>
        <end position="65"/>
    </location>
</feature>
<dbReference type="InterPro" id="IPR036390">
    <property type="entry name" value="WH_DNA-bd_sf"/>
</dbReference>
<dbReference type="InterPro" id="IPR000847">
    <property type="entry name" value="LysR_HTH_N"/>
</dbReference>
<protein>
    <submittedName>
        <fullName evidence="7">LysR substrate-binding domain-containing protein</fullName>
    </submittedName>
</protein>
<evidence type="ECO:0000313" key="7">
    <source>
        <dbReference type="EMBL" id="MDY0872084.1"/>
    </source>
</evidence>
<reference evidence="7 8" key="1">
    <citation type="journal article" date="2013" name="Antonie Van Leeuwenhoek">
        <title>Dongia rigui sp. nov., isolated from freshwater of a large wetland in Korea.</title>
        <authorList>
            <person name="Baik K.S."/>
            <person name="Hwang Y.M."/>
            <person name="Choi J.S."/>
            <person name="Kwon J."/>
            <person name="Seong C.N."/>
        </authorList>
    </citation>
    <scope>NUCLEOTIDE SEQUENCE [LARGE SCALE GENOMIC DNA]</scope>
    <source>
        <strain evidence="7 8">04SU4-P</strain>
    </source>
</reference>
<dbReference type="InterPro" id="IPR036388">
    <property type="entry name" value="WH-like_DNA-bd_sf"/>
</dbReference>
<dbReference type="EMBL" id="JAXCLX010000001">
    <property type="protein sequence ID" value="MDY0872084.1"/>
    <property type="molecule type" value="Genomic_DNA"/>
</dbReference>
<keyword evidence="2" id="KW-0805">Transcription regulation</keyword>
<evidence type="ECO:0000256" key="5">
    <source>
        <dbReference type="SAM" id="MobiDB-lite"/>
    </source>
</evidence>
<keyword evidence="4" id="KW-0804">Transcription</keyword>
<dbReference type="Proteomes" id="UP001271769">
    <property type="component" value="Unassembled WGS sequence"/>
</dbReference>
<keyword evidence="8" id="KW-1185">Reference proteome</keyword>
<dbReference type="PRINTS" id="PR00039">
    <property type="entry name" value="HTHLYSR"/>
</dbReference>
<sequence length="322" mass="34842">MPVRRRLPSLNALRVFDVVARHLNFRLAAEELGVTQGAVAQQIRGLEAELGLALFDRGARSLTMTEAALAYIGYIRRAFELVAEGTASLRPEPRHLTISVTPSFAAKWLIPRLTDFNAAHPAIDLRILATDRLANFQNDAVDLAVRLGRPPFGAGLDAELLVAQIVIAVASPALVGKLGRPETGSNLARYPLLHDFHDFWPAFLERAFADKTRRGAMPAAPKHVHFNQTALAIDAAIAGQGLALASRFLVDADIKAGRLVQVLGAELHVGVDYYTITPRKPRHPDSVAALRHWLKANVPASHPTLSPKGGRASGRVGAKTTF</sequence>
<dbReference type="Gene3D" id="3.40.190.10">
    <property type="entry name" value="Periplasmic binding protein-like II"/>
    <property type="match status" value="2"/>
</dbReference>
<evidence type="ECO:0000256" key="4">
    <source>
        <dbReference type="ARBA" id="ARBA00023163"/>
    </source>
</evidence>
<organism evidence="7 8">
    <name type="scientific">Dongia rigui</name>
    <dbReference type="NCBI Taxonomy" id="940149"/>
    <lineage>
        <taxon>Bacteria</taxon>
        <taxon>Pseudomonadati</taxon>
        <taxon>Pseudomonadota</taxon>
        <taxon>Alphaproteobacteria</taxon>
        <taxon>Rhodospirillales</taxon>
        <taxon>Dongiaceae</taxon>
        <taxon>Dongia</taxon>
    </lineage>
</organism>
<dbReference type="InterPro" id="IPR005119">
    <property type="entry name" value="LysR_subst-bd"/>
</dbReference>
<keyword evidence="3" id="KW-0238">DNA-binding</keyword>
<dbReference type="Pfam" id="PF03466">
    <property type="entry name" value="LysR_substrate"/>
    <property type="match status" value="1"/>
</dbReference>
<evidence type="ECO:0000256" key="3">
    <source>
        <dbReference type="ARBA" id="ARBA00023125"/>
    </source>
</evidence>
<feature type="region of interest" description="Disordered" evidence="5">
    <location>
        <begin position="300"/>
        <end position="322"/>
    </location>
</feature>
<dbReference type="CDD" id="cd08432">
    <property type="entry name" value="PBP2_GcdR_TrpI_HvrB_AmpR_like"/>
    <property type="match status" value="1"/>
</dbReference>
<evidence type="ECO:0000256" key="2">
    <source>
        <dbReference type="ARBA" id="ARBA00023015"/>
    </source>
</evidence>